<dbReference type="Proteomes" id="UP000030889">
    <property type="component" value="Unassembled WGS sequence"/>
</dbReference>
<feature type="domain" description="BACON" evidence="3">
    <location>
        <begin position="29"/>
        <end position="114"/>
    </location>
</feature>
<dbReference type="Pfam" id="PF13004">
    <property type="entry name" value="BACON"/>
    <property type="match status" value="1"/>
</dbReference>
<gene>
    <name evidence="4" type="ORF">LG35_01790</name>
</gene>
<organism evidence="4 5">
    <name type="scientific">Alistipes inops</name>
    <dbReference type="NCBI Taxonomy" id="1501391"/>
    <lineage>
        <taxon>Bacteria</taxon>
        <taxon>Pseudomonadati</taxon>
        <taxon>Bacteroidota</taxon>
        <taxon>Bacteroidia</taxon>
        <taxon>Bacteroidales</taxon>
        <taxon>Rikenellaceae</taxon>
        <taxon>Alistipes</taxon>
    </lineage>
</organism>
<accession>A0ABR4YKR7</accession>
<dbReference type="RefSeq" id="WP_035471680.1">
    <property type="nucleotide sequence ID" value="NZ_JRGF01000002.1"/>
</dbReference>
<proteinExistence type="predicted"/>
<keyword evidence="1" id="KW-0732">Signal</keyword>
<reference evidence="4 5" key="1">
    <citation type="submission" date="2014-09" db="EMBL/GenBank/DDBJ databases">
        <title>Alistipes sp. 627, sp. nov., a novel member of the family Rikenellaceae isolated from human faeces.</title>
        <authorList>
            <person name="Shkoporov A.N."/>
            <person name="Chaplin A.V."/>
            <person name="Motuzova O.V."/>
            <person name="Kafarskaia L.I."/>
            <person name="Khokhlova E.V."/>
            <person name="Efimov B.A."/>
        </authorList>
    </citation>
    <scope>NUCLEOTIDE SEQUENCE [LARGE SCALE GENOMIC DNA]</scope>
    <source>
        <strain evidence="4 5">627</strain>
    </source>
</reference>
<dbReference type="CDD" id="cd14948">
    <property type="entry name" value="BACON"/>
    <property type="match status" value="2"/>
</dbReference>
<evidence type="ECO:0000259" key="2">
    <source>
        <dbReference type="Pfam" id="PF13004"/>
    </source>
</evidence>
<evidence type="ECO:0000313" key="5">
    <source>
        <dbReference type="Proteomes" id="UP000030889"/>
    </source>
</evidence>
<keyword evidence="5" id="KW-1185">Reference proteome</keyword>
<comment type="caution">
    <text evidence="4">The sequence shown here is derived from an EMBL/GenBank/DDBJ whole genome shotgun (WGS) entry which is preliminary data.</text>
</comment>
<evidence type="ECO:0000256" key="1">
    <source>
        <dbReference type="SAM" id="SignalP"/>
    </source>
</evidence>
<dbReference type="EMBL" id="JRGF01000002">
    <property type="protein sequence ID" value="KHE42767.1"/>
    <property type="molecule type" value="Genomic_DNA"/>
</dbReference>
<evidence type="ECO:0000313" key="4">
    <source>
        <dbReference type="EMBL" id="KHE42767.1"/>
    </source>
</evidence>
<dbReference type="PROSITE" id="PS51257">
    <property type="entry name" value="PROKAR_LIPOPROTEIN"/>
    <property type="match status" value="1"/>
</dbReference>
<name>A0ABR4YKR7_9BACT</name>
<dbReference type="InterPro" id="IPR024361">
    <property type="entry name" value="BACON"/>
</dbReference>
<feature type="signal peptide" evidence="1">
    <location>
        <begin position="1"/>
        <end position="22"/>
    </location>
</feature>
<dbReference type="InterPro" id="IPR013783">
    <property type="entry name" value="Ig-like_fold"/>
</dbReference>
<feature type="domain" description="BACON" evidence="2">
    <location>
        <begin position="159"/>
        <end position="217"/>
    </location>
</feature>
<sequence>MKKILFIAAACLLAAACSPTDGESTTASLEVSPSSLAFGAEDTTPQEITVTATGVEWEYTVPSSADWITVDDGTAGKLLVSVAKNPTAEKRTASIAVKPVNNDDVKAKSVTVTQAGSETPEVYSLTVDPAALTFEAEGAAGQSVKVTASGEGMTWSAAVEDAAKEWITLSATEGTEGETTLTVTVQDNPDTAERSANVTLTPSAESAGPKAIRVTQEAKVLPPSFSMSYEGGELPEEGFVFDYAGRDSYSIDVTAVNIEWNVKTVYDEGTVSGWLTADTYKSDNVNLIKMRIDENRNESPDPRTARVVVTTNAEGIGPFEIPVTQEGKPEFLSTLEEDVDFGTLTNGYAVVYPNNENRNEPVTRWDLRFWSDGIEYQNAAKPYKGTGDRLNLYLYTEPITANDDNEYYIPDGIYTVALYSEETSESRAGDIEYGQESGAFHFPFGSWYVRLEDSDYTDKACIRTGTATVTRSGESYTIVFDFVSDAGYKVAGSYEGVFDLHAQP</sequence>
<evidence type="ECO:0000259" key="3">
    <source>
        <dbReference type="Pfam" id="PF19190"/>
    </source>
</evidence>
<protein>
    <recommendedName>
        <fullName evidence="2 3">BACON domain-containing protein</fullName>
    </recommendedName>
</protein>
<dbReference type="Gene3D" id="2.60.40.10">
    <property type="entry name" value="Immunoglobulins"/>
    <property type="match status" value="2"/>
</dbReference>
<feature type="chain" id="PRO_5045910432" description="BACON domain-containing protein" evidence="1">
    <location>
        <begin position="23"/>
        <end position="504"/>
    </location>
</feature>
<dbReference type="Pfam" id="PF19190">
    <property type="entry name" value="BACON_2"/>
    <property type="match status" value="1"/>
</dbReference>